<proteinExistence type="inferred from homology"/>
<comment type="caution">
    <text evidence="6">The sequence shown here is derived from an EMBL/GenBank/DDBJ whole genome shotgun (WGS) entry which is preliminary data.</text>
</comment>
<evidence type="ECO:0000256" key="3">
    <source>
        <dbReference type="ARBA" id="ARBA00023709"/>
    </source>
</evidence>
<keyword evidence="7" id="KW-1185">Reference proteome</keyword>
<dbReference type="CDD" id="cd06558">
    <property type="entry name" value="crotonase-like"/>
    <property type="match status" value="1"/>
</dbReference>
<evidence type="ECO:0000256" key="1">
    <source>
        <dbReference type="ARBA" id="ARBA00005254"/>
    </source>
</evidence>
<dbReference type="PANTHER" id="PTHR11941:SF54">
    <property type="entry name" value="ENOYL-COA HYDRATASE, MITOCHONDRIAL"/>
    <property type="match status" value="1"/>
</dbReference>
<protein>
    <submittedName>
        <fullName evidence="6">Putative enoyl-CoA hydratase</fullName>
    </submittedName>
</protein>
<evidence type="ECO:0000313" key="6">
    <source>
        <dbReference type="EMBL" id="GAC50176.1"/>
    </source>
</evidence>
<dbReference type="InterPro" id="IPR014748">
    <property type="entry name" value="Enoyl-CoA_hydra_C"/>
</dbReference>
<evidence type="ECO:0000313" key="7">
    <source>
        <dbReference type="Proteomes" id="UP000010988"/>
    </source>
</evidence>
<dbReference type="eggNOG" id="COG1024">
    <property type="taxonomic scope" value="Bacteria"/>
</dbReference>
<dbReference type="GO" id="GO:0004300">
    <property type="term" value="F:enoyl-CoA hydratase activity"/>
    <property type="evidence" value="ECO:0007669"/>
    <property type="project" value="UniProtKB-EC"/>
</dbReference>
<dbReference type="PANTHER" id="PTHR11941">
    <property type="entry name" value="ENOYL-COA HYDRATASE-RELATED"/>
    <property type="match status" value="1"/>
</dbReference>
<dbReference type="Pfam" id="PF00378">
    <property type="entry name" value="ECH_1"/>
    <property type="match status" value="1"/>
</dbReference>
<dbReference type="EMBL" id="BANR01000021">
    <property type="protein sequence ID" value="GAC50176.1"/>
    <property type="molecule type" value="Genomic_DNA"/>
</dbReference>
<organism evidence="6 7">
    <name type="scientific">Gordonia aichiensis NBRC 108223</name>
    <dbReference type="NCBI Taxonomy" id="1220583"/>
    <lineage>
        <taxon>Bacteria</taxon>
        <taxon>Bacillati</taxon>
        <taxon>Actinomycetota</taxon>
        <taxon>Actinomycetes</taxon>
        <taxon>Mycobacteriales</taxon>
        <taxon>Gordoniaceae</taxon>
        <taxon>Gordonia</taxon>
    </lineage>
</organism>
<evidence type="ECO:0000256" key="2">
    <source>
        <dbReference type="ARBA" id="ARBA00023239"/>
    </source>
</evidence>
<dbReference type="InterPro" id="IPR029045">
    <property type="entry name" value="ClpP/crotonase-like_dom_sf"/>
</dbReference>
<dbReference type="SUPFAM" id="SSF52096">
    <property type="entry name" value="ClpP/crotonase"/>
    <property type="match status" value="1"/>
</dbReference>
<gene>
    <name evidence="6" type="ORF">GOACH_21_00690</name>
</gene>
<dbReference type="Proteomes" id="UP000010988">
    <property type="component" value="Unassembled WGS sequence"/>
</dbReference>
<feature type="compositionally biased region" description="Basic and acidic residues" evidence="5">
    <location>
        <begin position="28"/>
        <end position="40"/>
    </location>
</feature>
<dbReference type="STRING" id="1220583.GOACH_21_00690"/>
<feature type="region of interest" description="Disordered" evidence="5">
    <location>
        <begin position="1"/>
        <end position="40"/>
    </location>
</feature>
<reference evidence="6 7" key="1">
    <citation type="submission" date="2012-12" db="EMBL/GenBank/DDBJ databases">
        <title>Whole genome shotgun sequence of Gordonia aichiensis NBRC 108223.</title>
        <authorList>
            <person name="Isaki-Nakamura S."/>
            <person name="Hosoyama A."/>
            <person name="Tsuchikane K."/>
            <person name="Ando Y."/>
            <person name="Baba S."/>
            <person name="Ohji S."/>
            <person name="Hamada M."/>
            <person name="Tamura T."/>
            <person name="Yamazoe A."/>
            <person name="Yamazaki S."/>
            <person name="Fujita N."/>
        </authorList>
    </citation>
    <scope>NUCLEOTIDE SEQUENCE [LARGE SCALE GENOMIC DNA]</scope>
    <source>
        <strain evidence="6 7">NBRC 108223</strain>
    </source>
</reference>
<dbReference type="Gene3D" id="1.10.12.10">
    <property type="entry name" value="Lyase 2-enoyl-coa Hydratase, Chain A, domain 2"/>
    <property type="match status" value="1"/>
</dbReference>
<keyword evidence="2" id="KW-0456">Lyase</keyword>
<comment type="catalytic activity">
    <reaction evidence="3">
        <text>a (3S)-3-hydroxyacyl-CoA = a (2E)-enoyl-CoA + H2O</text>
        <dbReference type="Rhea" id="RHEA:16105"/>
        <dbReference type="ChEBI" id="CHEBI:15377"/>
        <dbReference type="ChEBI" id="CHEBI:57318"/>
        <dbReference type="ChEBI" id="CHEBI:58856"/>
        <dbReference type="EC" id="4.2.1.17"/>
    </reaction>
</comment>
<comment type="catalytic activity">
    <reaction evidence="4">
        <text>a 4-saturated-(3S)-3-hydroxyacyl-CoA = a (3E)-enoyl-CoA + H2O</text>
        <dbReference type="Rhea" id="RHEA:20724"/>
        <dbReference type="ChEBI" id="CHEBI:15377"/>
        <dbReference type="ChEBI" id="CHEBI:58521"/>
        <dbReference type="ChEBI" id="CHEBI:137480"/>
        <dbReference type="EC" id="4.2.1.17"/>
    </reaction>
</comment>
<evidence type="ECO:0000256" key="5">
    <source>
        <dbReference type="SAM" id="MobiDB-lite"/>
    </source>
</evidence>
<accession>L7KNU4</accession>
<dbReference type="AlphaFoldDB" id="L7KNU4"/>
<dbReference type="GO" id="GO:0006635">
    <property type="term" value="P:fatty acid beta-oxidation"/>
    <property type="evidence" value="ECO:0007669"/>
    <property type="project" value="TreeGrafter"/>
</dbReference>
<dbReference type="InterPro" id="IPR001753">
    <property type="entry name" value="Enoyl-CoA_hydra/iso"/>
</dbReference>
<comment type="similarity">
    <text evidence="1">Belongs to the enoyl-CoA hydratase/isomerase family.</text>
</comment>
<name>L7KNU4_9ACTN</name>
<evidence type="ECO:0000256" key="4">
    <source>
        <dbReference type="ARBA" id="ARBA00023717"/>
    </source>
</evidence>
<feature type="compositionally biased region" description="Basic residues" evidence="5">
    <location>
        <begin position="1"/>
        <end position="27"/>
    </location>
</feature>
<sequence>MRGALRARRHLHSRALPPRRRPRSRARLAHDPRGTSRSLEARRPWTTPLIAAAHGWVMTLGIELLLAADIAVAAADSRFAQSEVRRGIYPFGGATLRFPRVAGWCNAMRWVLTGDEFDAAEAYRLGLIQQVATDRADALDSAMRLAETITTKSAPLGVQATLRSATVAATQGDDAAIARLHPDIAALFGTADCAEGMASFVERREAQFTGR</sequence>
<dbReference type="Gene3D" id="3.90.226.10">
    <property type="entry name" value="2-enoyl-CoA Hydratase, Chain A, domain 1"/>
    <property type="match status" value="1"/>
</dbReference>